<dbReference type="Proteomes" id="UP000596074">
    <property type="component" value="Chromosome"/>
</dbReference>
<name>A0A9X7YM96_9GAMM</name>
<proteinExistence type="predicted"/>
<evidence type="ECO:0000313" key="3">
    <source>
        <dbReference type="Proteomes" id="UP000596074"/>
    </source>
</evidence>
<keyword evidence="3" id="KW-1185">Reference proteome</keyword>
<feature type="region of interest" description="Disordered" evidence="1">
    <location>
        <begin position="343"/>
        <end position="368"/>
    </location>
</feature>
<evidence type="ECO:0000313" key="2">
    <source>
        <dbReference type="EMBL" id="QQD23280.1"/>
    </source>
</evidence>
<dbReference type="Gene3D" id="1.10.3210.10">
    <property type="entry name" value="Hypothetical protein af1432"/>
    <property type="match status" value="1"/>
</dbReference>
<evidence type="ECO:0000256" key="1">
    <source>
        <dbReference type="SAM" id="MobiDB-lite"/>
    </source>
</evidence>
<dbReference type="AlphaFoldDB" id="A0A9X7YM96"/>
<organism evidence="2 3">
    <name type="scientific">Venatoribacter cucullus</name>
    <dbReference type="NCBI Taxonomy" id="2661630"/>
    <lineage>
        <taxon>Bacteria</taxon>
        <taxon>Pseudomonadati</taxon>
        <taxon>Pseudomonadota</taxon>
        <taxon>Gammaproteobacteria</taxon>
        <taxon>Oceanospirillales</taxon>
        <taxon>Oceanospirillaceae</taxon>
        <taxon>Venatoribacter</taxon>
    </lineage>
</organism>
<dbReference type="KEGG" id="vcw:GJQ55_01780"/>
<reference evidence="2 3" key="1">
    <citation type="submission" date="2019-11" db="EMBL/GenBank/DDBJ databases">
        <title>Venatorbacter sp. nov. a predator of Campylobacter and other Gram-negative bacteria.</title>
        <authorList>
            <person name="Saeedi A."/>
            <person name="Cummings N.J."/>
            <person name="Connerton I.F."/>
            <person name="Connerton P.L."/>
        </authorList>
    </citation>
    <scope>NUCLEOTIDE SEQUENCE [LARGE SCALE GENOMIC DNA]</scope>
    <source>
        <strain evidence="2">XL5</strain>
    </source>
</reference>
<dbReference type="SUPFAM" id="SSF109604">
    <property type="entry name" value="HD-domain/PDEase-like"/>
    <property type="match status" value="1"/>
</dbReference>
<protein>
    <recommendedName>
        <fullName evidence="4">HDOD domain-containing protein</fullName>
    </recommendedName>
</protein>
<evidence type="ECO:0008006" key="4">
    <source>
        <dbReference type="Google" id="ProtNLM"/>
    </source>
</evidence>
<gene>
    <name evidence="2" type="ORF">GJQ55_01780</name>
</gene>
<dbReference type="RefSeq" id="WP_228345803.1">
    <property type="nucleotide sequence ID" value="NZ_CP046056.1"/>
</dbReference>
<dbReference type="EMBL" id="CP046056">
    <property type="protein sequence ID" value="QQD23280.1"/>
    <property type="molecule type" value="Genomic_DNA"/>
</dbReference>
<accession>A0A9X7YM96</accession>
<dbReference type="SUPFAM" id="SSF55781">
    <property type="entry name" value="GAF domain-like"/>
    <property type="match status" value="1"/>
</dbReference>
<sequence length="547" mass="61807">MTSVLITPPAAGLWRKTGASQDFPILAETRLRIKKQLQHRRVSFDDLAPLVEQDAALCLHLQQHVARNRPNSLAQVSGAASCLALLGLESLVKLMKQLPVVAADTDEAHLQLYRRALLTAQLAGNLAADWASVLNNTTPHYARWSTLMSSAPLWLWLLQHPPVRNWLHLLGNDIDLLPASRMIFGPAQREWPQLARQLHLPAMAQSLYEPAQWPDRAQWRHLRRHDPRDSDDQRALMHRCHQPFMICLMANALAWHWHIAPDSPRCQRWQHLIANWLGRSIHILRPHLRQLQVQTTRNQHSSAATGLHLLVSPATAYQPYPWVNPMGQEDIPPAGLRQPFREHQTSTVDDAPAGTPTAPNAPPPERRQDPLYMKKLLRQLQHEPDSFGDLHYLMRGMLKGICSGLGMPAACIALLNRERTALKVLYSEGLSEQAPLRSFLIDLRTPSLFTKLMEKQSAVLLNPDNRARYLTHIPPAMTARLPQHCMMMSIDAGAQPIGLVMALGNDNQPPFTQAEFIDFKNLCIVTCHGLTALRINTEQRRQRPPTD</sequence>